<keyword evidence="1" id="KW-0472">Membrane</keyword>
<sequence length="59" mass="5993">MAFDGGDAAPASVTFYVVAGVVVFAVAIAVAWATRSLLVGAGVWLVGLLAVTLFGLVRR</sequence>
<dbReference type="EMBL" id="JBHSXM010000001">
    <property type="protein sequence ID" value="MFC6835362.1"/>
    <property type="molecule type" value="Genomic_DNA"/>
</dbReference>
<feature type="transmembrane region" description="Helical" evidence="1">
    <location>
        <begin position="12"/>
        <end position="32"/>
    </location>
</feature>
<dbReference type="AlphaFoldDB" id="A0ABD5U7Z0"/>
<keyword evidence="1" id="KW-1133">Transmembrane helix</keyword>
<organism evidence="2 3">
    <name type="scientific">Halomarina ordinaria</name>
    <dbReference type="NCBI Taxonomy" id="3033939"/>
    <lineage>
        <taxon>Archaea</taxon>
        <taxon>Methanobacteriati</taxon>
        <taxon>Methanobacteriota</taxon>
        <taxon>Stenosarchaea group</taxon>
        <taxon>Halobacteria</taxon>
        <taxon>Halobacteriales</taxon>
        <taxon>Natronomonadaceae</taxon>
        <taxon>Halomarina</taxon>
    </lineage>
</organism>
<dbReference type="Proteomes" id="UP001596406">
    <property type="component" value="Unassembled WGS sequence"/>
</dbReference>
<accession>A0ABD5U7Z0</accession>
<keyword evidence="3" id="KW-1185">Reference proteome</keyword>
<evidence type="ECO:0000313" key="3">
    <source>
        <dbReference type="Proteomes" id="UP001596406"/>
    </source>
</evidence>
<protein>
    <submittedName>
        <fullName evidence="2">Uncharacterized protein</fullName>
    </submittedName>
</protein>
<feature type="transmembrane region" description="Helical" evidence="1">
    <location>
        <begin position="38"/>
        <end position="57"/>
    </location>
</feature>
<proteinExistence type="predicted"/>
<reference evidence="2 3" key="1">
    <citation type="journal article" date="2019" name="Int. J. Syst. Evol. Microbiol.">
        <title>The Global Catalogue of Microorganisms (GCM) 10K type strain sequencing project: providing services to taxonomists for standard genome sequencing and annotation.</title>
        <authorList>
            <consortium name="The Broad Institute Genomics Platform"/>
            <consortium name="The Broad Institute Genome Sequencing Center for Infectious Disease"/>
            <person name="Wu L."/>
            <person name="Ma J."/>
        </authorList>
    </citation>
    <scope>NUCLEOTIDE SEQUENCE [LARGE SCALE GENOMIC DNA]</scope>
    <source>
        <strain evidence="2 3">PSRA2</strain>
    </source>
</reference>
<dbReference type="RefSeq" id="WP_304447065.1">
    <property type="nucleotide sequence ID" value="NZ_JARRAH010000001.1"/>
</dbReference>
<gene>
    <name evidence="2" type="ORF">ACFQHK_02430</name>
</gene>
<comment type="caution">
    <text evidence="2">The sequence shown here is derived from an EMBL/GenBank/DDBJ whole genome shotgun (WGS) entry which is preliminary data.</text>
</comment>
<keyword evidence="1" id="KW-0812">Transmembrane</keyword>
<evidence type="ECO:0000256" key="1">
    <source>
        <dbReference type="SAM" id="Phobius"/>
    </source>
</evidence>
<evidence type="ECO:0000313" key="2">
    <source>
        <dbReference type="EMBL" id="MFC6835362.1"/>
    </source>
</evidence>
<name>A0ABD5U7Z0_9EURY</name>